<protein>
    <submittedName>
        <fullName evidence="1">Uncharacterized protein</fullName>
    </submittedName>
</protein>
<evidence type="ECO:0000313" key="2">
    <source>
        <dbReference type="Proteomes" id="UP001320148"/>
    </source>
</evidence>
<evidence type="ECO:0000313" key="1">
    <source>
        <dbReference type="EMBL" id="BCS95959.1"/>
    </source>
</evidence>
<sequence length="85" mass="9997">MNQLNLMQQILQFQKTTAKNSLRSTNLLLEHGERLSFAWLDRFSLLPGQTRETATLWLDVARTWRSYCLTTTNALFEPFDQFNKS</sequence>
<gene>
    <name evidence="1" type="ORF">DSLASN_15910</name>
</gene>
<dbReference type="EMBL" id="AP024488">
    <property type="protein sequence ID" value="BCS95959.1"/>
    <property type="molecule type" value="Genomic_DNA"/>
</dbReference>
<proteinExistence type="predicted"/>
<dbReference type="Proteomes" id="UP001320148">
    <property type="component" value="Chromosome"/>
</dbReference>
<reference evidence="1 2" key="1">
    <citation type="submission" date="2021-02" db="EMBL/GenBank/DDBJ databases">
        <title>Complete genome of Desulfoluna sp. strain ASN36.</title>
        <authorList>
            <person name="Takahashi A."/>
            <person name="Kojima H."/>
            <person name="Fukui M."/>
        </authorList>
    </citation>
    <scope>NUCLEOTIDE SEQUENCE [LARGE SCALE GENOMIC DNA]</scope>
    <source>
        <strain evidence="1 2">ASN36</strain>
    </source>
</reference>
<keyword evidence="2" id="KW-1185">Reference proteome</keyword>
<accession>A0ABN6F068</accession>
<name>A0ABN6F068_9BACT</name>
<dbReference type="RefSeq" id="WP_236892314.1">
    <property type="nucleotide sequence ID" value="NZ_AP024488.1"/>
</dbReference>
<organism evidence="1 2">
    <name type="scientific">Desulfoluna limicola</name>
    <dbReference type="NCBI Taxonomy" id="2810562"/>
    <lineage>
        <taxon>Bacteria</taxon>
        <taxon>Pseudomonadati</taxon>
        <taxon>Thermodesulfobacteriota</taxon>
        <taxon>Desulfobacteria</taxon>
        <taxon>Desulfobacterales</taxon>
        <taxon>Desulfolunaceae</taxon>
        <taxon>Desulfoluna</taxon>
    </lineage>
</organism>